<sequence>MEIYSTEEQQAEAIKQFFRDNGVSLALGIVLGLGGLYGWKAYNQSQITSAEAASNAYSDIVEGEEVLASAESFIANNGDSNYAVLAAFVAAKEAVDKQQYSVATEKLRFAADTVKNPELKATALTRLARIQLTEKKLDEALATLNTTMPASFNAQVSEIKGDVYLEKGDKQSARTHYQAAVSASEDANNTLLQNKLDDLATAQPAA</sequence>
<evidence type="ECO:0000256" key="3">
    <source>
        <dbReference type="ARBA" id="ARBA00022692"/>
    </source>
</evidence>
<accession>A0AAD4FR37</accession>
<dbReference type="PANTHER" id="PTHR38035">
    <property type="entry name" value="UPF0070 PROTEIN YFGM"/>
    <property type="match status" value="1"/>
</dbReference>
<proteinExistence type="inferred from homology"/>
<feature type="domain" description="Ancillary SecYEG translocon subunit/Cell division coordinator CpoB TPR" evidence="10">
    <location>
        <begin position="15"/>
        <end position="200"/>
    </location>
</feature>
<dbReference type="PANTHER" id="PTHR38035:SF1">
    <property type="entry name" value="ANCILLARY SECYEG TRANSLOCON SUBUNIT"/>
    <property type="match status" value="1"/>
</dbReference>
<dbReference type="InterPro" id="IPR026039">
    <property type="entry name" value="YfgM"/>
</dbReference>
<evidence type="ECO:0000256" key="2">
    <source>
        <dbReference type="ARBA" id="ARBA00022475"/>
    </source>
</evidence>
<organism evidence="11 12">
    <name type="scientific">Pseudoalteromonas citrea</name>
    <dbReference type="NCBI Taxonomy" id="43655"/>
    <lineage>
        <taxon>Bacteria</taxon>
        <taxon>Pseudomonadati</taxon>
        <taxon>Pseudomonadota</taxon>
        <taxon>Gammaproteobacteria</taxon>
        <taxon>Alteromonadales</taxon>
        <taxon>Pseudoalteromonadaceae</taxon>
        <taxon>Pseudoalteromonas</taxon>
    </lineage>
</organism>
<evidence type="ECO:0000256" key="1">
    <source>
        <dbReference type="ARBA" id="ARBA00004401"/>
    </source>
</evidence>
<reference evidence="11" key="1">
    <citation type="journal article" date="2012" name="J. Bacteriol.">
        <title>Genome sequences of type strains of seven species of the marine bacterium Pseudoalteromonas.</title>
        <authorList>
            <person name="Xie B.B."/>
            <person name="Shu Y.L."/>
            <person name="Qin Q.L."/>
            <person name="Rong J.C."/>
            <person name="Zhang X.Y."/>
            <person name="Chen X.L."/>
            <person name="Shi M."/>
            <person name="He H.L."/>
            <person name="Zhou B.C."/>
            <person name="Zhang Y.Z."/>
        </authorList>
    </citation>
    <scope>NUCLEOTIDE SEQUENCE</scope>
    <source>
        <strain evidence="11">DSM 8771</strain>
    </source>
</reference>
<dbReference type="InterPro" id="IPR011990">
    <property type="entry name" value="TPR-like_helical_dom_sf"/>
</dbReference>
<keyword evidence="3 9" id="KW-0812">Transmembrane</keyword>
<evidence type="ECO:0000256" key="8">
    <source>
        <dbReference type="ARBA" id="ARBA00024235"/>
    </source>
</evidence>
<dbReference type="InterPro" id="IPR018704">
    <property type="entry name" value="SecYEG/CpoB_TPR"/>
</dbReference>
<comment type="similarity">
    <text evidence="7">Belongs to the YfgM family.</text>
</comment>
<dbReference type="AlphaFoldDB" id="A0AAD4FR37"/>
<evidence type="ECO:0000313" key="12">
    <source>
        <dbReference type="Proteomes" id="UP000016487"/>
    </source>
</evidence>
<dbReference type="Gene3D" id="1.25.40.10">
    <property type="entry name" value="Tetratricopeptide repeat domain"/>
    <property type="match status" value="1"/>
</dbReference>
<keyword evidence="2" id="KW-1003">Cell membrane</keyword>
<dbReference type="RefSeq" id="WP_010364178.1">
    <property type="nucleotide sequence ID" value="NZ_AHBZ03000022.1"/>
</dbReference>
<gene>
    <name evidence="11" type="ORF">PCIT_a3299</name>
</gene>
<keyword evidence="6" id="KW-0143">Chaperone</keyword>
<comment type="subcellular location">
    <subcellularLocation>
        <location evidence="1">Cell membrane</location>
        <topology evidence="1">Single-pass type II membrane protein</topology>
    </subcellularLocation>
</comment>
<name>A0AAD4FR37_9GAMM</name>
<comment type="caution">
    <text evidence="11">The sequence shown here is derived from an EMBL/GenBank/DDBJ whole genome shotgun (WGS) entry which is preliminary data.</text>
</comment>
<evidence type="ECO:0000256" key="4">
    <source>
        <dbReference type="ARBA" id="ARBA00022989"/>
    </source>
</evidence>
<evidence type="ECO:0000313" key="11">
    <source>
        <dbReference type="EMBL" id="KAF7768798.1"/>
    </source>
</evidence>
<dbReference type="GO" id="GO:0005886">
    <property type="term" value="C:plasma membrane"/>
    <property type="evidence" value="ECO:0007669"/>
    <property type="project" value="UniProtKB-SubCell"/>
</dbReference>
<keyword evidence="4 9" id="KW-1133">Transmembrane helix</keyword>
<dbReference type="Pfam" id="PF09976">
    <property type="entry name" value="TPR_21"/>
    <property type="match status" value="1"/>
</dbReference>
<dbReference type="SUPFAM" id="SSF48452">
    <property type="entry name" value="TPR-like"/>
    <property type="match status" value="1"/>
</dbReference>
<dbReference type="PIRSF" id="PIRSF006170">
    <property type="entry name" value="YfgM"/>
    <property type="match status" value="1"/>
</dbReference>
<evidence type="ECO:0000259" key="10">
    <source>
        <dbReference type="Pfam" id="PF09976"/>
    </source>
</evidence>
<evidence type="ECO:0000256" key="6">
    <source>
        <dbReference type="ARBA" id="ARBA00023186"/>
    </source>
</evidence>
<evidence type="ECO:0000256" key="5">
    <source>
        <dbReference type="ARBA" id="ARBA00023136"/>
    </source>
</evidence>
<evidence type="ECO:0000256" key="9">
    <source>
        <dbReference type="SAM" id="Phobius"/>
    </source>
</evidence>
<keyword evidence="5 9" id="KW-0472">Membrane</keyword>
<dbReference type="Proteomes" id="UP000016487">
    <property type="component" value="Unassembled WGS sequence"/>
</dbReference>
<feature type="transmembrane region" description="Helical" evidence="9">
    <location>
        <begin position="21"/>
        <end position="39"/>
    </location>
</feature>
<evidence type="ECO:0000256" key="7">
    <source>
        <dbReference type="ARBA" id="ARBA00024197"/>
    </source>
</evidence>
<dbReference type="GO" id="GO:0044877">
    <property type="term" value="F:protein-containing complex binding"/>
    <property type="evidence" value="ECO:0007669"/>
    <property type="project" value="InterPro"/>
</dbReference>
<dbReference type="EMBL" id="AHBZ03000022">
    <property type="protein sequence ID" value="KAF7768798.1"/>
    <property type="molecule type" value="Genomic_DNA"/>
</dbReference>
<reference evidence="11" key="2">
    <citation type="submission" date="2015-03" db="EMBL/GenBank/DDBJ databases">
        <title>Genome sequence of Pseudoalteromonas citrea.</title>
        <authorList>
            <person name="Xie B.-B."/>
            <person name="Rong J.-C."/>
            <person name="Qin Q.-L."/>
            <person name="Zhang Y.-Z."/>
        </authorList>
    </citation>
    <scope>NUCLEOTIDE SEQUENCE</scope>
    <source>
        <strain evidence="11">DSM 8771</strain>
    </source>
</reference>
<protein>
    <recommendedName>
        <fullName evidence="8">Ancillary SecYEG translocon subunit</fullName>
    </recommendedName>
</protein>